<name>Q5C784_SCHJA</name>
<reference evidence="1" key="1">
    <citation type="submission" date="2005-03" db="EMBL/GenBank/DDBJ databases">
        <authorList>
            <person name="Han Z."/>
        </authorList>
    </citation>
    <scope>NUCLEOTIDE SEQUENCE</scope>
</reference>
<organism evidence="1">
    <name type="scientific">Schistosoma japonicum</name>
    <name type="common">Blood fluke</name>
    <dbReference type="NCBI Taxonomy" id="6182"/>
    <lineage>
        <taxon>Eukaryota</taxon>
        <taxon>Metazoa</taxon>
        <taxon>Spiralia</taxon>
        <taxon>Lophotrochozoa</taxon>
        <taxon>Platyhelminthes</taxon>
        <taxon>Trematoda</taxon>
        <taxon>Digenea</taxon>
        <taxon>Strigeidida</taxon>
        <taxon>Schistosomatoidea</taxon>
        <taxon>Schistosomatidae</taxon>
        <taxon>Schistosoma</taxon>
    </lineage>
</organism>
<accession>Q5C784</accession>
<evidence type="ECO:0000313" key="1">
    <source>
        <dbReference type="EMBL" id="AAX24490.1"/>
    </source>
</evidence>
<dbReference type="AlphaFoldDB" id="Q5C784"/>
<sequence>MLLILINESTQKNKKRMHKDEIKTYYDGDELIDILRDHEDNIITFNNELNELKDKMIANQSIDTEAVNNYVECFTKYYEGKTGSKLIKDFENTIHWKLLQKHKNNVAEVKQWSSCFLSLARQFKEMEEGYPEQRCYSLATHYPEAFDALLAKVQLRDLYMYGYNYFYIAYTVLPKLYKKVHNKTKTRTT</sequence>
<protein>
    <submittedName>
        <fullName evidence="1">Uncharacterized protein</fullName>
    </submittedName>
</protein>
<reference evidence="1" key="2">
    <citation type="journal article" date="2006" name="PLoS Pathog.">
        <title>New perspectives on host-parasite interplay by comparative transcriptomic and proteomic analyses of Schistosoma japonicum.</title>
        <authorList>
            <person name="Liu F."/>
            <person name="Lu J."/>
            <person name="Hu W."/>
            <person name="Wang S.Y."/>
            <person name="Cui S.J."/>
            <person name="Chi M."/>
            <person name="Yan Q."/>
            <person name="Wang X.R."/>
            <person name="Song H.D."/>
            <person name="Xu X.N."/>
            <person name="Wang J.J."/>
            <person name="Zhang X.L."/>
            <person name="Zhang X."/>
            <person name="Wang Z.Q."/>
            <person name="Xue C.L."/>
            <person name="Brindley P.J."/>
            <person name="McManus D.P."/>
            <person name="Yang P.Y."/>
            <person name="Feng Z."/>
            <person name="Chen Z."/>
            <person name="Han Z.G."/>
        </authorList>
    </citation>
    <scope>NUCLEOTIDE SEQUENCE</scope>
</reference>
<proteinExistence type="evidence at transcript level"/>
<dbReference type="EMBL" id="AY808601">
    <property type="protein sequence ID" value="AAX24490.1"/>
    <property type="molecule type" value="mRNA"/>
</dbReference>